<evidence type="ECO:0000313" key="3">
    <source>
        <dbReference type="EMBL" id="TMW59779.1"/>
    </source>
</evidence>
<protein>
    <submittedName>
        <fullName evidence="3">Uncharacterized protein</fullName>
    </submittedName>
</protein>
<evidence type="ECO:0000256" key="2">
    <source>
        <dbReference type="SAM" id="MobiDB-lite"/>
    </source>
</evidence>
<evidence type="ECO:0000256" key="1">
    <source>
        <dbReference type="SAM" id="Coils"/>
    </source>
</evidence>
<accession>A0A8K1CB28</accession>
<comment type="caution">
    <text evidence="3">The sequence shown here is derived from an EMBL/GenBank/DDBJ whole genome shotgun (WGS) entry which is preliminary data.</text>
</comment>
<feature type="coiled-coil region" evidence="1">
    <location>
        <begin position="138"/>
        <end position="176"/>
    </location>
</feature>
<reference evidence="3" key="1">
    <citation type="submission" date="2019-03" db="EMBL/GenBank/DDBJ databases">
        <title>Long read genome sequence of the mycoparasitic Pythium oligandrum ATCC 38472 isolated from sugarbeet rhizosphere.</title>
        <authorList>
            <person name="Gaulin E."/>
        </authorList>
    </citation>
    <scope>NUCLEOTIDE SEQUENCE</scope>
    <source>
        <strain evidence="3">ATCC 38472_TT</strain>
    </source>
</reference>
<keyword evidence="4" id="KW-1185">Reference proteome</keyword>
<dbReference type="PANTHER" id="PTHR35796">
    <property type="entry name" value="HYPOTHETICAL CYTOSOLIC PROTEIN"/>
    <property type="match status" value="1"/>
</dbReference>
<evidence type="ECO:0000313" key="4">
    <source>
        <dbReference type="Proteomes" id="UP000794436"/>
    </source>
</evidence>
<keyword evidence="1" id="KW-0175">Coiled coil</keyword>
<dbReference type="Proteomes" id="UP000794436">
    <property type="component" value="Unassembled WGS sequence"/>
</dbReference>
<organism evidence="3 4">
    <name type="scientific">Pythium oligandrum</name>
    <name type="common">Mycoparasitic fungus</name>
    <dbReference type="NCBI Taxonomy" id="41045"/>
    <lineage>
        <taxon>Eukaryota</taxon>
        <taxon>Sar</taxon>
        <taxon>Stramenopiles</taxon>
        <taxon>Oomycota</taxon>
        <taxon>Peronosporomycetes</taxon>
        <taxon>Pythiales</taxon>
        <taxon>Pythiaceae</taxon>
        <taxon>Pythium</taxon>
    </lineage>
</organism>
<gene>
    <name evidence="3" type="ORF">Poli38472_004848</name>
</gene>
<feature type="region of interest" description="Disordered" evidence="2">
    <location>
        <begin position="28"/>
        <end position="88"/>
    </location>
</feature>
<sequence>MEMTAEDHAALHAVLAFADEFVWNEALTSSQETNESPVPSSPPRLSLHESSWSTDTGNTTPPRESPTASSAQRTKKRQSPNRSRNRQRQELLALRETVKELEGVLANLRHKAIVRAAKEDPAKVALAKSMASVWEAMADRQYKQRERVEMENARLRNMLEDRVRLLDSLKRQMEKKPKGIDRILPLVMTKQPLLLNKASLPTATLYDELLATLPTMYEQLDSVFTDPRFQELSPSYRDIRIRDEPEKTQPLAIEVVDCRIFPFGADATSKAVWQLMVTPSSGSACNFHGEGKSTEDILTQKFAASVHLGEVQGRLRGHVVARRYVENERVVMVWASVVTPEVISSVPMDGVVTRQKGWVVIERLAKSQNGSVDRRATQFQSFRVSVSEADESVSDQLAKLNLVTDFERKTTALHLESGHRTIENILLGEWKGQAVACFT</sequence>
<proteinExistence type="predicted"/>
<name>A0A8K1CB28_PYTOL</name>
<feature type="compositionally biased region" description="Basic residues" evidence="2">
    <location>
        <begin position="73"/>
        <end position="86"/>
    </location>
</feature>
<dbReference type="PANTHER" id="PTHR35796:SF3">
    <property type="entry name" value="BHLH DOMAIN-CONTAINING PROTEIN"/>
    <property type="match status" value="1"/>
</dbReference>
<feature type="compositionally biased region" description="Polar residues" evidence="2">
    <location>
        <begin position="48"/>
        <end position="72"/>
    </location>
</feature>
<dbReference type="EMBL" id="SPLM01000109">
    <property type="protein sequence ID" value="TMW59779.1"/>
    <property type="molecule type" value="Genomic_DNA"/>
</dbReference>
<dbReference type="OrthoDB" id="106293at2759"/>
<dbReference type="AlphaFoldDB" id="A0A8K1CB28"/>